<dbReference type="RefSeq" id="WP_062216659.1">
    <property type="nucleotide sequence ID" value="NZ_CP012023.1"/>
</dbReference>
<evidence type="ECO:0000313" key="1">
    <source>
        <dbReference type="EMBL" id="ALI55170.1"/>
    </source>
</evidence>
<dbReference type="PATRIC" id="fig|1397108.4.peg.1252"/>
<protein>
    <recommendedName>
        <fullName evidence="3">Response regulatory domain-containing protein</fullName>
    </recommendedName>
</protein>
<reference evidence="1 2" key="1">
    <citation type="submission" date="2015-05" db="EMBL/GenBank/DDBJ databases">
        <authorList>
            <person name="Wang D.B."/>
            <person name="Wang M."/>
        </authorList>
    </citation>
    <scope>NUCLEOTIDE SEQUENCE [LARGE SCALE GENOMIC DNA]</scope>
    <source>
        <strain evidence="1 2">IMCC 12053</strain>
    </source>
</reference>
<name>A0A0P0AAJ1_9RHOB</name>
<evidence type="ECO:0008006" key="3">
    <source>
        <dbReference type="Google" id="ProtNLM"/>
    </source>
</evidence>
<dbReference type="Proteomes" id="UP000064920">
    <property type="component" value="Chromosome"/>
</dbReference>
<accession>A0A0P0AAJ1</accession>
<keyword evidence="2" id="KW-1185">Reference proteome</keyword>
<dbReference type="OrthoDB" id="7688092at2"/>
<dbReference type="KEGG" id="cmar:IMCC12053_1222"/>
<evidence type="ECO:0000313" key="2">
    <source>
        <dbReference type="Proteomes" id="UP000064920"/>
    </source>
</evidence>
<dbReference type="AlphaFoldDB" id="A0A0P0AAJ1"/>
<organism evidence="1 2">
    <name type="scientific">Celeribacter marinus</name>
    <dbReference type="NCBI Taxonomy" id="1397108"/>
    <lineage>
        <taxon>Bacteria</taxon>
        <taxon>Pseudomonadati</taxon>
        <taxon>Pseudomonadota</taxon>
        <taxon>Alphaproteobacteria</taxon>
        <taxon>Rhodobacterales</taxon>
        <taxon>Roseobacteraceae</taxon>
        <taxon>Celeribacter</taxon>
    </lineage>
</organism>
<gene>
    <name evidence="1" type="ORF">IMCC12053_1222</name>
</gene>
<proteinExistence type="predicted"/>
<dbReference type="EMBL" id="CP012023">
    <property type="protein sequence ID" value="ALI55170.1"/>
    <property type="molecule type" value="Genomic_DNA"/>
</dbReference>
<sequence>MINAFARVMVYQSHAIVLPTVKENDMFSIFDGFDANCCLLTTSCTLTSSMLTMLENDDAQVKVCGSYGSLKAALSDDTTINYIFIDLDSFDGIAAQFDTIKKLRETHADKSVVLLSSDFAMNEYGTHRLMLADVSLRLPVTMSSLEIALMQAPVNNKTWCHRMAATQDVAATPAPVRQFQHESSAA</sequence>